<name>A0ABV2TZU3_9FLAO</name>
<keyword evidence="1" id="KW-0812">Transmembrane</keyword>
<feature type="domain" description="DUF6843" evidence="2">
    <location>
        <begin position="84"/>
        <end position="210"/>
    </location>
</feature>
<comment type="caution">
    <text evidence="3">The sequence shown here is derived from an EMBL/GenBank/DDBJ whole genome shotgun (WGS) entry which is preliminary data.</text>
</comment>
<accession>A0ABV2TZU3</accession>
<evidence type="ECO:0000256" key="1">
    <source>
        <dbReference type="SAM" id="Phobius"/>
    </source>
</evidence>
<sequence>MKMTDKTSNILYYSGLILLAIGAFGLTFAAFFAIIGLPVFVIGVILVLISLKKTWKQRLIPIGIFIVSIIAFWPIWRGINTVGPEVFLIPENYRGRVNIIHKESSGIKLEKTKEGLVYEIPNDGILILDKEQKYGFIDHKYYLVNQSGERTELPKLDVRDFNEEWTLEKNPNEPPRDKLGVFHWGRTGSMGKMIDENGEVSNEDDLYTYSEFYVSTYNDLTEKFNFKYERKFDSIRDNKIEKSKINTVPNRVYSQ</sequence>
<evidence type="ECO:0000259" key="2">
    <source>
        <dbReference type="Pfam" id="PF20862"/>
    </source>
</evidence>
<feature type="transmembrane region" description="Helical" evidence="1">
    <location>
        <begin position="59"/>
        <end position="76"/>
    </location>
</feature>
<keyword evidence="1" id="KW-1133">Transmembrane helix</keyword>
<organism evidence="3 4">
    <name type="scientific">Sediminicola luteus</name>
    <dbReference type="NCBI Taxonomy" id="319238"/>
    <lineage>
        <taxon>Bacteria</taxon>
        <taxon>Pseudomonadati</taxon>
        <taxon>Bacteroidota</taxon>
        <taxon>Flavobacteriia</taxon>
        <taxon>Flavobacteriales</taxon>
        <taxon>Flavobacteriaceae</taxon>
        <taxon>Sediminicola</taxon>
    </lineage>
</organism>
<keyword evidence="4" id="KW-1185">Reference proteome</keyword>
<feature type="transmembrane region" description="Helical" evidence="1">
    <location>
        <begin position="16"/>
        <end position="47"/>
    </location>
</feature>
<evidence type="ECO:0000313" key="3">
    <source>
        <dbReference type="EMBL" id="MET7030805.1"/>
    </source>
</evidence>
<dbReference type="Proteomes" id="UP001549773">
    <property type="component" value="Unassembled WGS sequence"/>
</dbReference>
<protein>
    <recommendedName>
        <fullName evidence="2">DUF6843 domain-containing protein</fullName>
    </recommendedName>
</protein>
<evidence type="ECO:0000313" key="4">
    <source>
        <dbReference type="Proteomes" id="UP001549773"/>
    </source>
</evidence>
<dbReference type="Pfam" id="PF20862">
    <property type="entry name" value="DUF6843"/>
    <property type="match status" value="1"/>
</dbReference>
<proteinExistence type="predicted"/>
<dbReference type="EMBL" id="JBEWYP010000012">
    <property type="protein sequence ID" value="MET7030805.1"/>
    <property type="molecule type" value="Genomic_DNA"/>
</dbReference>
<keyword evidence="1" id="KW-0472">Membrane</keyword>
<dbReference type="InterPro" id="IPR049293">
    <property type="entry name" value="DUF6843"/>
</dbReference>
<dbReference type="RefSeq" id="WP_354619593.1">
    <property type="nucleotide sequence ID" value="NZ_JBEWYP010000012.1"/>
</dbReference>
<reference evidence="3 4" key="1">
    <citation type="submission" date="2024-07" db="EMBL/GenBank/DDBJ databases">
        <title>The genome sequence of type strain Sediminicola luteus GDMCC 1.2596T.</title>
        <authorList>
            <person name="Liu Y."/>
        </authorList>
    </citation>
    <scope>NUCLEOTIDE SEQUENCE [LARGE SCALE GENOMIC DNA]</scope>
    <source>
        <strain evidence="3 4">GDMCC 1.2596</strain>
    </source>
</reference>
<gene>
    <name evidence="3" type="ORF">ABXZ32_15480</name>
</gene>